<evidence type="ECO:0000259" key="6">
    <source>
        <dbReference type="Pfam" id="PF12260"/>
    </source>
</evidence>
<evidence type="ECO:0000256" key="2">
    <source>
        <dbReference type="ARBA" id="ARBA00006338"/>
    </source>
</evidence>
<feature type="transmembrane region" description="Helical" evidence="5">
    <location>
        <begin position="41"/>
        <end position="62"/>
    </location>
</feature>
<dbReference type="GeneID" id="101855128"/>
<gene>
    <name evidence="8" type="primary">LOC101855128</name>
</gene>
<organism evidence="7 8">
    <name type="scientific">Aplysia californica</name>
    <name type="common">California sea hare</name>
    <dbReference type="NCBI Taxonomy" id="6500"/>
    <lineage>
        <taxon>Eukaryota</taxon>
        <taxon>Metazoa</taxon>
        <taxon>Spiralia</taxon>
        <taxon>Lophotrochozoa</taxon>
        <taxon>Mollusca</taxon>
        <taxon>Gastropoda</taxon>
        <taxon>Heterobranchia</taxon>
        <taxon>Euthyneura</taxon>
        <taxon>Tectipleura</taxon>
        <taxon>Aplysiida</taxon>
        <taxon>Aplysioidea</taxon>
        <taxon>Aplysiidae</taxon>
        <taxon>Aplysia</taxon>
    </lineage>
</organism>
<keyword evidence="5" id="KW-0812">Transmembrane</keyword>
<feature type="domain" description="FAM69 protein-kinase" evidence="6">
    <location>
        <begin position="221"/>
        <end position="418"/>
    </location>
</feature>
<evidence type="ECO:0000256" key="4">
    <source>
        <dbReference type="ARBA" id="ARBA00022729"/>
    </source>
</evidence>
<dbReference type="Proteomes" id="UP000694888">
    <property type="component" value="Unplaced"/>
</dbReference>
<keyword evidence="7" id="KW-1185">Reference proteome</keyword>
<evidence type="ECO:0000256" key="5">
    <source>
        <dbReference type="SAM" id="Phobius"/>
    </source>
</evidence>
<sequence length="454" mass="51673">MDSTVRNRKMQGTMKEGMSRLESAMSDSVLRFRLMPSRAKFVIFLSGILSVFFYLYLGHWVFATDSDKALESLLDTEKCPACFGYSACGLLYNKQLKLSGTSRYRLLDMINGKNVHFGLLEYDDREVVLKKLATDTELKATDKMLCEDAKRQEGCDIARVIVRTDIGAPLFKGDLTPKILEKTGGFMFYCPSYRLVDRMWNYFQEFKKKNDIFVSDKMQVLYTGFVNPEPLILQTFPKHQGWPFPEYIGACGRVVVEEHAGKTLSEFFNAPFPVRAALAYQLMQIAETLSTKSDFALYLTDVSFENFAVDSSGKVTVIDLENIIVVDTLAIKARKPRGWDEPHEAMFSECEGKNCLMFSTQDLCSRVKSDHNYNAICRNLLSHYANENGLVGGLLHDMPVSANDFWDLGNLLEECARPTDKEGRWRAKEKMMVALEDLKETRGSHTKINKKAKM</sequence>
<dbReference type="PANTHER" id="PTHR32073:SF7">
    <property type="entry name" value="GH11358P"/>
    <property type="match status" value="1"/>
</dbReference>
<reference evidence="8" key="1">
    <citation type="submission" date="2025-08" db="UniProtKB">
        <authorList>
            <consortium name="RefSeq"/>
        </authorList>
    </citation>
    <scope>IDENTIFICATION</scope>
</reference>
<protein>
    <submittedName>
        <fullName evidence="8">Divergent protein kinase domain 2A</fullName>
    </submittedName>
</protein>
<name>A0ABM0K0P9_APLCA</name>
<evidence type="ECO:0000256" key="1">
    <source>
        <dbReference type="ARBA" id="ARBA00004613"/>
    </source>
</evidence>
<evidence type="ECO:0000313" key="8">
    <source>
        <dbReference type="RefSeq" id="XP_005106013.1"/>
    </source>
</evidence>
<dbReference type="GO" id="GO:0016301">
    <property type="term" value="F:kinase activity"/>
    <property type="evidence" value="ECO:0007669"/>
    <property type="project" value="UniProtKB-KW"/>
</dbReference>
<keyword evidence="5" id="KW-1133">Transmembrane helix</keyword>
<comment type="subcellular location">
    <subcellularLocation>
        <location evidence="1">Secreted</location>
    </subcellularLocation>
</comment>
<dbReference type="PANTHER" id="PTHR32073">
    <property type="entry name" value="GH11358P"/>
    <property type="match status" value="1"/>
</dbReference>
<dbReference type="InterPro" id="IPR022049">
    <property type="entry name" value="FAM69_kinase_dom"/>
</dbReference>
<evidence type="ECO:0000313" key="7">
    <source>
        <dbReference type="Proteomes" id="UP000694888"/>
    </source>
</evidence>
<keyword evidence="4" id="KW-0732">Signal</keyword>
<keyword evidence="8" id="KW-0418">Kinase</keyword>
<dbReference type="Pfam" id="PF12260">
    <property type="entry name" value="PIP49_C"/>
    <property type="match status" value="1"/>
</dbReference>
<keyword evidence="8" id="KW-0808">Transferase</keyword>
<keyword evidence="3" id="KW-0964">Secreted</keyword>
<dbReference type="InterPro" id="IPR020519">
    <property type="entry name" value="DIPK2A/B"/>
</dbReference>
<comment type="similarity">
    <text evidence="2">Belongs to the DIPK family.</text>
</comment>
<keyword evidence="5" id="KW-0472">Membrane</keyword>
<accession>A0ABM0K0P9</accession>
<evidence type="ECO:0000256" key="3">
    <source>
        <dbReference type="ARBA" id="ARBA00022525"/>
    </source>
</evidence>
<proteinExistence type="inferred from homology"/>
<dbReference type="RefSeq" id="XP_005106013.1">
    <property type="nucleotide sequence ID" value="XM_005105956.3"/>
</dbReference>